<dbReference type="EMBL" id="HG996468">
    <property type="protein sequence ID" value="CAG1851354.1"/>
    <property type="molecule type" value="Genomic_DNA"/>
</dbReference>
<dbReference type="SUPFAM" id="SSF57850">
    <property type="entry name" value="RING/U-box"/>
    <property type="match status" value="1"/>
</dbReference>
<dbReference type="Gene3D" id="3.30.40.10">
    <property type="entry name" value="Zinc/RING finger domain, C3HC4 (zinc finger)"/>
    <property type="match status" value="1"/>
</dbReference>
<sequence length="296" mass="33028">RYSFLLNSSPSAKSTKEEGGGDSNPEKHQRGAHKICGFRRDFLIPMIVIDACLAASTGRRIGRGECHQNNRSEQGSEAGSMGSVCSCLLAGDTEEYRRSNALNSRNCICLGCLAQQLMSVYTALFRREDMHAVPSSLQERVALASPALTMDDSVPDTYHSPPRPIPYDDPRFTQHDGLISRHEKFLSHFHQESEPLRSNTNSETESKMKGKCKSNYDGGSKLCQPESSLNHFSAEARKEVTYIFPSSEDEDVCPTCLEEYTSEDPKITMQCSHHFHLGCIYEWMERSDACPVCGKV</sequence>
<evidence type="ECO:0000256" key="8">
    <source>
        <dbReference type="PROSITE-ProRule" id="PRU00175"/>
    </source>
</evidence>
<gene>
    <name evidence="11" type="ORF">GSMUA_192120.1</name>
</gene>
<evidence type="ECO:0000256" key="9">
    <source>
        <dbReference type="SAM" id="MobiDB-lite"/>
    </source>
</evidence>
<feature type="non-terminal residue" evidence="11">
    <location>
        <position position="296"/>
    </location>
</feature>
<dbReference type="SMART" id="SM00184">
    <property type="entry name" value="RING"/>
    <property type="match status" value="1"/>
</dbReference>
<organism evidence="11">
    <name type="scientific">Musa acuminata subsp. malaccensis</name>
    <name type="common">Wild banana</name>
    <name type="synonym">Musa malaccensis</name>
    <dbReference type="NCBI Taxonomy" id="214687"/>
    <lineage>
        <taxon>Eukaryota</taxon>
        <taxon>Viridiplantae</taxon>
        <taxon>Streptophyta</taxon>
        <taxon>Embryophyta</taxon>
        <taxon>Tracheophyta</taxon>
        <taxon>Spermatophyta</taxon>
        <taxon>Magnoliopsida</taxon>
        <taxon>Liliopsida</taxon>
        <taxon>Zingiberales</taxon>
        <taxon>Musaceae</taxon>
        <taxon>Musa</taxon>
    </lineage>
</organism>
<keyword evidence="7" id="KW-0862">Zinc</keyword>
<dbReference type="CDD" id="cd23116">
    <property type="entry name" value="RING-H2_AIRP1-like"/>
    <property type="match status" value="1"/>
</dbReference>
<keyword evidence="3" id="KW-0808">Transferase</keyword>
<feature type="domain" description="RING-type" evidence="10">
    <location>
        <begin position="253"/>
        <end position="293"/>
    </location>
</feature>
<dbReference type="GO" id="GO:0008270">
    <property type="term" value="F:zinc ion binding"/>
    <property type="evidence" value="ECO:0007669"/>
    <property type="project" value="UniProtKB-KW"/>
</dbReference>
<evidence type="ECO:0000256" key="3">
    <source>
        <dbReference type="ARBA" id="ARBA00022679"/>
    </source>
</evidence>
<dbReference type="EC" id="2.3.2.27" evidence="2"/>
<dbReference type="Pfam" id="PF13639">
    <property type="entry name" value="zf-RING_2"/>
    <property type="match status" value="1"/>
</dbReference>
<proteinExistence type="predicted"/>
<keyword evidence="4" id="KW-0479">Metal-binding</keyword>
<protein>
    <recommendedName>
        <fullName evidence="2">RING-type E3 ubiquitin transferase</fullName>
        <ecNumber evidence="2">2.3.2.27</ecNumber>
    </recommendedName>
</protein>
<dbReference type="PANTHER" id="PTHR46463">
    <property type="entry name" value="ZINC FINGER, RING/FYVE/PHD-TYPE"/>
    <property type="match status" value="1"/>
</dbReference>
<feature type="compositionally biased region" description="Polar residues" evidence="9">
    <location>
        <begin position="1"/>
        <end position="13"/>
    </location>
</feature>
<evidence type="ECO:0000256" key="4">
    <source>
        <dbReference type="ARBA" id="ARBA00022723"/>
    </source>
</evidence>
<evidence type="ECO:0000256" key="2">
    <source>
        <dbReference type="ARBA" id="ARBA00012483"/>
    </source>
</evidence>
<evidence type="ECO:0000256" key="6">
    <source>
        <dbReference type="ARBA" id="ARBA00022786"/>
    </source>
</evidence>
<feature type="compositionally biased region" description="Basic and acidic residues" evidence="9">
    <location>
        <begin position="14"/>
        <end position="29"/>
    </location>
</feature>
<dbReference type="PANTHER" id="PTHR46463:SF93">
    <property type="entry name" value="OS11G0629300 PROTEIN"/>
    <property type="match status" value="1"/>
</dbReference>
<comment type="catalytic activity">
    <reaction evidence="1">
        <text>S-ubiquitinyl-[E2 ubiquitin-conjugating enzyme]-L-cysteine + [acceptor protein]-L-lysine = [E2 ubiquitin-conjugating enzyme]-L-cysteine + N(6)-ubiquitinyl-[acceptor protein]-L-lysine.</text>
        <dbReference type="EC" id="2.3.2.27"/>
    </reaction>
</comment>
<dbReference type="AlphaFoldDB" id="A0A8D7FFC5"/>
<keyword evidence="5 8" id="KW-0863">Zinc-finger</keyword>
<reference evidence="11" key="1">
    <citation type="submission" date="2021-03" db="EMBL/GenBank/DDBJ databases">
        <authorList>
            <consortium name="Genoscope - CEA"/>
            <person name="William W."/>
        </authorList>
    </citation>
    <scope>NUCLEOTIDE SEQUENCE</scope>
    <source>
        <strain evidence="11">Doubled-haploid Pahang</strain>
    </source>
</reference>
<name>A0A8D7FFC5_MUSAM</name>
<dbReference type="PROSITE" id="PS50089">
    <property type="entry name" value="ZF_RING_2"/>
    <property type="match status" value="1"/>
</dbReference>
<accession>A0A8D7FFC5</accession>
<evidence type="ECO:0000259" key="10">
    <source>
        <dbReference type="PROSITE" id="PS50089"/>
    </source>
</evidence>
<dbReference type="GO" id="GO:0061630">
    <property type="term" value="F:ubiquitin protein ligase activity"/>
    <property type="evidence" value="ECO:0007669"/>
    <property type="project" value="UniProtKB-EC"/>
</dbReference>
<evidence type="ECO:0000256" key="7">
    <source>
        <dbReference type="ARBA" id="ARBA00022833"/>
    </source>
</evidence>
<feature type="non-terminal residue" evidence="11">
    <location>
        <position position="1"/>
    </location>
</feature>
<feature type="region of interest" description="Disordered" evidence="9">
    <location>
        <begin position="190"/>
        <end position="211"/>
    </location>
</feature>
<evidence type="ECO:0000256" key="1">
    <source>
        <dbReference type="ARBA" id="ARBA00000900"/>
    </source>
</evidence>
<feature type="region of interest" description="Disordered" evidence="9">
    <location>
        <begin position="1"/>
        <end position="31"/>
    </location>
</feature>
<evidence type="ECO:0000256" key="5">
    <source>
        <dbReference type="ARBA" id="ARBA00022771"/>
    </source>
</evidence>
<evidence type="ECO:0000313" key="11">
    <source>
        <dbReference type="EMBL" id="CAG1851354.1"/>
    </source>
</evidence>
<keyword evidence="6" id="KW-0833">Ubl conjugation pathway</keyword>
<dbReference type="InterPro" id="IPR013083">
    <property type="entry name" value="Znf_RING/FYVE/PHD"/>
</dbReference>
<dbReference type="InterPro" id="IPR001841">
    <property type="entry name" value="Znf_RING"/>
</dbReference>